<organism evidence="1 2">
    <name type="scientific">Qipengyuania pelagi</name>
    <dbReference type="NCBI Taxonomy" id="994320"/>
    <lineage>
        <taxon>Bacteria</taxon>
        <taxon>Pseudomonadati</taxon>
        <taxon>Pseudomonadota</taxon>
        <taxon>Alphaproteobacteria</taxon>
        <taxon>Sphingomonadales</taxon>
        <taxon>Erythrobacteraceae</taxon>
        <taxon>Qipengyuania</taxon>
    </lineage>
</organism>
<proteinExistence type="predicted"/>
<sequence>MQKLLFLELNEINFEFLQKYIGKGNLPNFREFLARHGFEETHSEQTYEELEPWIQWVTAHTGLTYAEHGVFRLGDIVDTDIPQIWEQLEEAGLKVGAVSPMNAKYRLRDPAFFIPDPWTDTSVRAGSLDTRFFQAIRQAVNENATGGLDKKSVLNFALGGLRNASPANYPAYLKLVGAARGKPWSKALFLDQVLTDMFVRLVREKTPDFATLFLNAGAHIQHHYMFNAAVYDGPHRNPAWYIHPDSDPLLDVYRLYDQILGQVKRAFPQARIMLATGLHQTPYEKTAFYWRLTDHAASLRGLGVPFQSVEPRMSRDFLIACSSMEEAAEAERKLLVAKTEDGTPIFTVDNRGEDLFAMLSYPNDIPAGMAVVAGNERIEDFRSHVAFVAIKNGEHHGVGYFSDSAEIGGGLKGSFPLTEIPNRIRSALEVEQRQVA</sequence>
<reference evidence="1 2" key="1">
    <citation type="submission" date="2019-12" db="EMBL/GenBank/DDBJ databases">
        <title>Genomic-based taxomic classification of the family Erythrobacteraceae.</title>
        <authorList>
            <person name="Xu L."/>
        </authorList>
    </citation>
    <scope>NUCLEOTIDE SEQUENCE [LARGE SCALE GENOMIC DNA]</scope>
    <source>
        <strain evidence="1 2">JCM 17468</strain>
    </source>
</reference>
<dbReference type="AlphaFoldDB" id="A0A844YB67"/>
<dbReference type="InterPro" id="IPR017850">
    <property type="entry name" value="Alkaline_phosphatase_core_sf"/>
</dbReference>
<dbReference type="Gene3D" id="3.40.720.10">
    <property type="entry name" value="Alkaline Phosphatase, subunit A"/>
    <property type="match status" value="1"/>
</dbReference>
<evidence type="ECO:0008006" key="3">
    <source>
        <dbReference type="Google" id="ProtNLM"/>
    </source>
</evidence>
<evidence type="ECO:0000313" key="2">
    <source>
        <dbReference type="Proteomes" id="UP000430272"/>
    </source>
</evidence>
<dbReference type="EMBL" id="WTYD01000002">
    <property type="protein sequence ID" value="MXO54669.1"/>
    <property type="molecule type" value="Genomic_DNA"/>
</dbReference>
<protein>
    <recommendedName>
        <fullName evidence="3">Sulfatase-like hydrolase/transferase</fullName>
    </recommendedName>
</protein>
<gene>
    <name evidence="1" type="ORF">GRI47_11725</name>
</gene>
<accession>A0A844YB67</accession>
<evidence type="ECO:0000313" key="1">
    <source>
        <dbReference type="EMBL" id="MXO54669.1"/>
    </source>
</evidence>
<name>A0A844YB67_9SPHN</name>
<keyword evidence="2" id="KW-1185">Reference proteome</keyword>
<dbReference type="Proteomes" id="UP000430272">
    <property type="component" value="Unassembled WGS sequence"/>
</dbReference>
<comment type="caution">
    <text evidence="1">The sequence shown here is derived from an EMBL/GenBank/DDBJ whole genome shotgun (WGS) entry which is preliminary data.</text>
</comment>
<dbReference type="SUPFAM" id="SSF53649">
    <property type="entry name" value="Alkaline phosphatase-like"/>
    <property type="match status" value="1"/>
</dbReference>